<proteinExistence type="predicted"/>
<reference evidence="1" key="1">
    <citation type="submission" date="2021-03" db="EMBL/GenBank/DDBJ databases">
        <authorList>
            <person name="Kim M.K."/>
        </authorList>
    </citation>
    <scope>NUCLEOTIDE SEQUENCE</scope>
    <source>
        <strain evidence="1">BT186</strain>
    </source>
</reference>
<evidence type="ECO:0000313" key="2">
    <source>
        <dbReference type="Proteomes" id="UP000664144"/>
    </source>
</evidence>
<accession>A0A939J8J7</accession>
<keyword evidence="2" id="KW-1185">Reference proteome</keyword>
<sequence>MLLLQAEPYLTIYLHQGPDSAIETEWLGYANSADFRRSVLLALQFGQQQHIRGWIANDRRLGAVRPRDLEWLRAEILPALAAAGVRRFALLEAEDSLNRLTIGWMYQQATTELSFEIRPFTEVSQARAWAIGSF</sequence>
<dbReference type="Proteomes" id="UP000664144">
    <property type="component" value="Unassembled WGS sequence"/>
</dbReference>
<evidence type="ECO:0000313" key="1">
    <source>
        <dbReference type="EMBL" id="MBO0357819.1"/>
    </source>
</evidence>
<dbReference type="RefSeq" id="WP_206983560.1">
    <property type="nucleotide sequence ID" value="NZ_JAFLQZ010000004.1"/>
</dbReference>
<organism evidence="1 2">
    <name type="scientific">Hymenobacter telluris</name>
    <dbReference type="NCBI Taxonomy" id="2816474"/>
    <lineage>
        <taxon>Bacteria</taxon>
        <taxon>Pseudomonadati</taxon>
        <taxon>Bacteroidota</taxon>
        <taxon>Cytophagia</taxon>
        <taxon>Cytophagales</taxon>
        <taxon>Hymenobacteraceae</taxon>
        <taxon>Hymenobacter</taxon>
    </lineage>
</organism>
<comment type="caution">
    <text evidence="1">The sequence shown here is derived from an EMBL/GenBank/DDBJ whole genome shotgun (WGS) entry which is preliminary data.</text>
</comment>
<protein>
    <recommendedName>
        <fullName evidence="3">STAS/SEC14 domain-containing protein</fullName>
    </recommendedName>
</protein>
<evidence type="ECO:0008006" key="3">
    <source>
        <dbReference type="Google" id="ProtNLM"/>
    </source>
</evidence>
<dbReference type="AlphaFoldDB" id="A0A939J8J7"/>
<dbReference type="EMBL" id="JAFLQZ010000004">
    <property type="protein sequence ID" value="MBO0357819.1"/>
    <property type="molecule type" value="Genomic_DNA"/>
</dbReference>
<name>A0A939J8J7_9BACT</name>
<gene>
    <name evidence="1" type="ORF">J0X19_07665</name>
</gene>